<gene>
    <name evidence="3" type="primary">LOC106164584</name>
</gene>
<feature type="region of interest" description="Disordered" evidence="1">
    <location>
        <begin position="515"/>
        <end position="594"/>
    </location>
</feature>
<dbReference type="STRING" id="7574.A0A1S3IIE0"/>
<feature type="compositionally biased region" description="Basic and acidic residues" evidence="1">
    <location>
        <begin position="338"/>
        <end position="352"/>
    </location>
</feature>
<feature type="compositionally biased region" description="Polar residues" evidence="1">
    <location>
        <begin position="1331"/>
        <end position="1353"/>
    </location>
</feature>
<keyword evidence="2" id="KW-1185">Reference proteome</keyword>
<feature type="compositionally biased region" description="Polar residues" evidence="1">
    <location>
        <begin position="1252"/>
        <end position="1266"/>
    </location>
</feature>
<feature type="region of interest" description="Disordered" evidence="1">
    <location>
        <begin position="1205"/>
        <end position="1373"/>
    </location>
</feature>
<feature type="region of interest" description="Disordered" evidence="1">
    <location>
        <begin position="1001"/>
        <end position="1023"/>
    </location>
</feature>
<feature type="region of interest" description="Disordered" evidence="1">
    <location>
        <begin position="85"/>
        <end position="110"/>
    </location>
</feature>
<feature type="region of interest" description="Disordered" evidence="1">
    <location>
        <begin position="238"/>
        <end position="277"/>
    </location>
</feature>
<feature type="compositionally biased region" description="Basic and acidic residues" evidence="1">
    <location>
        <begin position="1001"/>
        <end position="1013"/>
    </location>
</feature>
<dbReference type="KEGG" id="lak:106164584"/>
<feature type="region of interest" description="Disordered" evidence="1">
    <location>
        <begin position="330"/>
        <end position="360"/>
    </location>
</feature>
<feature type="region of interest" description="Disordered" evidence="1">
    <location>
        <begin position="1426"/>
        <end position="1468"/>
    </location>
</feature>
<accession>A0A1S3IIE0</accession>
<evidence type="ECO:0000313" key="3">
    <source>
        <dbReference type="RefSeq" id="XP_013398005.1"/>
    </source>
</evidence>
<evidence type="ECO:0000256" key="1">
    <source>
        <dbReference type="SAM" id="MobiDB-lite"/>
    </source>
</evidence>
<feature type="region of interest" description="Disordered" evidence="1">
    <location>
        <begin position="1059"/>
        <end position="1081"/>
    </location>
</feature>
<feature type="compositionally biased region" description="Basic and acidic residues" evidence="1">
    <location>
        <begin position="1456"/>
        <end position="1467"/>
    </location>
</feature>
<feature type="compositionally biased region" description="Polar residues" evidence="1">
    <location>
        <begin position="569"/>
        <end position="583"/>
    </location>
</feature>
<feature type="compositionally biased region" description="Polar residues" evidence="1">
    <location>
        <begin position="1310"/>
        <end position="1321"/>
    </location>
</feature>
<name>A0A1S3IIE0_LINAN</name>
<reference evidence="3" key="1">
    <citation type="submission" date="2025-08" db="UniProtKB">
        <authorList>
            <consortium name="RefSeq"/>
        </authorList>
    </citation>
    <scope>IDENTIFICATION</scope>
    <source>
        <tissue evidence="3">Gonads</tissue>
    </source>
</reference>
<dbReference type="InterPro" id="IPR027883">
    <property type="entry name" value="Redic1-like"/>
</dbReference>
<dbReference type="Proteomes" id="UP000085678">
    <property type="component" value="Unplaced"/>
</dbReference>
<dbReference type="GeneID" id="106164584"/>
<protein>
    <submittedName>
        <fullName evidence="3">Uncharacterized protein LOC106164584</fullName>
    </submittedName>
</protein>
<feature type="compositionally biased region" description="Polar residues" evidence="1">
    <location>
        <begin position="1279"/>
        <end position="1302"/>
    </location>
</feature>
<feature type="compositionally biased region" description="Polar residues" evidence="1">
    <location>
        <begin position="525"/>
        <end position="536"/>
    </location>
</feature>
<dbReference type="OrthoDB" id="6430388at2759"/>
<feature type="compositionally biased region" description="Basic and acidic residues" evidence="1">
    <location>
        <begin position="1228"/>
        <end position="1239"/>
    </location>
</feature>
<dbReference type="RefSeq" id="XP_013398005.1">
    <property type="nucleotide sequence ID" value="XM_013542551.2"/>
</dbReference>
<evidence type="ECO:0000313" key="2">
    <source>
        <dbReference type="Proteomes" id="UP000085678"/>
    </source>
</evidence>
<organism evidence="2 3">
    <name type="scientific">Lingula anatina</name>
    <name type="common">Brachiopod</name>
    <name type="synonym">Lingula unguis</name>
    <dbReference type="NCBI Taxonomy" id="7574"/>
    <lineage>
        <taxon>Eukaryota</taxon>
        <taxon>Metazoa</taxon>
        <taxon>Spiralia</taxon>
        <taxon>Lophotrochozoa</taxon>
        <taxon>Brachiopoda</taxon>
        <taxon>Linguliformea</taxon>
        <taxon>Lingulata</taxon>
        <taxon>Lingulida</taxon>
        <taxon>Linguloidea</taxon>
        <taxon>Lingulidae</taxon>
        <taxon>Lingula</taxon>
    </lineage>
</organism>
<dbReference type="PANTHER" id="PTHR35158">
    <property type="entry name" value="CDNA SEQUENCE CN725425"/>
    <property type="match status" value="1"/>
</dbReference>
<sequence>MNWVGGIRSRIKSQQERKIQKEFFERRKFLSKMHRHQRQLTSSPEGKCKGVSQDLLALQLVNKSSDKIVMENDNLAPRKVKKVDLGQRPDPFRREDRDLELPMSPDLSETPSVIQLNDLSSSFHSVDQKPDKWHHWRDGHTTFKPAGQVFQQKPYSIESTSSLADRVTHVEHNKPFIRYLDKGSHFELTSGPEEDDSIYKYHKGNREEFNSTPAKYNFAEFEPETPYLSMLMTPSSQQTAPKAYTSDTNQIHRSSSTSKNLKYPYDSSKPRANNSLSRPGISAEELFITPVQKHHKVDRFHPAELQSLTSKNHHVDFHNLYSSQSITQNDATNRHHTKQPERGMEARPRDGRLSGYTHYSPRKEKPHEVLVADGNAYGTKDRQDIRLKHDRKIYNLEQYSSDTAHNRTNWSKYKPAGLCDRNLRDFPSGYPLDTADDHITAVSNTTPRNRYHRPSSILEHGLKATTDVATSASNNKKKDTLLWEYEESHHKQEVPKSDGNILNCLLDDAAFNKLNPRPLNKSQDKTPTSGHSSEGFSPQVHAHSITGQEMGTPKQRHGTSFVIPRHNQDTCTPSHSRGLQSSESSEKREMQKPSCKNAVACEEMNNKVNSSKNPSIWKTPCQFAESPSSSGTNLKMQSSLPTVSSDTCKANMLQMQGFIPHGLGTKPSQSDKIASACDTTERKQMTDSPVRAVSEKTNSLMSQEIVQRAVTCSLISGTELGIFDVNTSAVIPSNKEMVPEEKIKECNPQYNKNAVPKKEDLTDIANNKKQVNMQKKHEDDSLKNTVAQPPESREPRDKKMDLIETSLDSQQNCAIFTEEHEENKSGGNMSLRNSTVKENVNSLTSDSSDITSKCTSGIAKKGGESDPCRGDTVTAGIPCVMSVLGNASKFETLSLVDTHENEIMCDNAVSDKDCLAGNHGKINKTVSWDVLNDILKIIERDAFLGAFGSSEDKPKNVSTENTIKPSNTNKTYNVVENTDAIAHSTMNELLDLVCYEQRKEAQHQKPEGKECNNYKKPPLTSFQPVPNHTSDVVSLCSLRHSTLPIPTLSEMCTKAMTKFSPVPTSTDREVTPTGKMASKNLPLPQELTSTRQHMIPHKQKGCIHQQVQVDPYKLGVLCQTATQCDIPSPSSALLNGKPMGPVHAVVSKSVQTEIHAVDINGFESRNKVSSSSSQREGGCRYCGCTCSVNSPGNVNGQATVSPTAVENIGPLSGGDDSLSNTQESCHFPPEKACQEHEESTSSSQESEHGFISQDNKNTFPVCTNKTQEPRKAVLEKQNDTPVNLPTETPSADSGELQVSLSKDSSKIIPQEQSKYTTQVPTIETVAKKSVQESSPDKVSSQEFKGESTNNQDSFPVPDKMSSQSSSKDRNEVSSHTNNFIVSFSQETGLPFSQDQSGDLSQVSTACTDTGSMIKIAAEAPQVSANTGQNMEAQMTRGAKKRKTCIKMESSSLKRKSNGEHAMPEQKQYHLRAAKIRRVVMKNSK</sequence>
<dbReference type="InParanoid" id="A0A1S3IIE0"/>
<proteinExistence type="predicted"/>
<dbReference type="PANTHER" id="PTHR35158:SF1">
    <property type="entry name" value="CDNA SEQUENCE CN725425"/>
    <property type="match status" value="1"/>
</dbReference>
<feature type="compositionally biased region" description="Basic and acidic residues" evidence="1">
    <location>
        <begin position="1267"/>
        <end position="1278"/>
    </location>
</feature>
<feature type="region of interest" description="Disordered" evidence="1">
    <location>
        <begin position="771"/>
        <end position="797"/>
    </location>
</feature>
<feature type="compositionally biased region" description="Basic and acidic residues" evidence="1">
    <location>
        <begin position="85"/>
        <end position="100"/>
    </location>
</feature>
<feature type="compositionally biased region" description="Polar residues" evidence="1">
    <location>
        <begin position="238"/>
        <end position="260"/>
    </location>
</feature>